<dbReference type="OrthoDB" id="9812611at2"/>
<comment type="caution">
    <text evidence="2">The sequence shown here is derived from an EMBL/GenBank/DDBJ whole genome shotgun (WGS) entry which is preliminary data.</text>
</comment>
<evidence type="ECO:0000313" key="2">
    <source>
        <dbReference type="EMBL" id="RZT87540.1"/>
    </source>
</evidence>
<proteinExistence type="predicted"/>
<gene>
    <name evidence="2" type="ORF">EV383_4465</name>
</gene>
<name>A0A4V2FR75_PSEST</name>
<dbReference type="Proteomes" id="UP000291591">
    <property type="component" value="Unassembled WGS sequence"/>
</dbReference>
<dbReference type="Pfam" id="PF02498">
    <property type="entry name" value="Bro-N"/>
    <property type="match status" value="1"/>
</dbReference>
<evidence type="ECO:0000259" key="1">
    <source>
        <dbReference type="PROSITE" id="PS51750"/>
    </source>
</evidence>
<evidence type="ECO:0000313" key="3">
    <source>
        <dbReference type="Proteomes" id="UP000291591"/>
    </source>
</evidence>
<keyword evidence="3" id="KW-1185">Reference proteome</keyword>
<feature type="domain" description="Bro-N" evidence="1">
    <location>
        <begin position="17"/>
        <end position="122"/>
    </location>
</feature>
<reference evidence="2 3" key="1">
    <citation type="submission" date="2019-02" db="EMBL/GenBank/DDBJ databases">
        <title>Sequencing the genomes of 1000 actinobacteria strains.</title>
        <authorList>
            <person name="Klenk H.-P."/>
        </authorList>
    </citation>
    <scope>NUCLEOTIDE SEQUENCE [LARGE SCALE GENOMIC DNA]</scope>
    <source>
        <strain evidence="2 3">DSM 45779</strain>
    </source>
</reference>
<dbReference type="Pfam" id="PF03374">
    <property type="entry name" value="ANT"/>
    <property type="match status" value="1"/>
</dbReference>
<dbReference type="SMART" id="SM01040">
    <property type="entry name" value="Bro-N"/>
    <property type="match status" value="1"/>
</dbReference>
<dbReference type="RefSeq" id="WP_130291679.1">
    <property type="nucleotide sequence ID" value="NZ_SHKL01000001.1"/>
</dbReference>
<dbReference type="InterPro" id="IPR003497">
    <property type="entry name" value="BRO_N_domain"/>
</dbReference>
<organism evidence="2 3">
    <name type="scientific">Pseudonocardia sediminis</name>
    <dbReference type="NCBI Taxonomy" id="1397368"/>
    <lineage>
        <taxon>Bacteria</taxon>
        <taxon>Bacillati</taxon>
        <taxon>Actinomycetota</taxon>
        <taxon>Actinomycetes</taxon>
        <taxon>Pseudonocardiales</taxon>
        <taxon>Pseudonocardiaceae</taxon>
        <taxon>Pseudonocardia</taxon>
    </lineage>
</organism>
<dbReference type="InterPro" id="IPR005039">
    <property type="entry name" value="Ant_C"/>
</dbReference>
<dbReference type="GO" id="GO:0003677">
    <property type="term" value="F:DNA binding"/>
    <property type="evidence" value="ECO:0007669"/>
    <property type="project" value="InterPro"/>
</dbReference>
<dbReference type="PROSITE" id="PS51750">
    <property type="entry name" value="BRO_N"/>
    <property type="match status" value="1"/>
</dbReference>
<dbReference type="AlphaFoldDB" id="A0A4V2FR75"/>
<protein>
    <submittedName>
        <fullName evidence="2">BRO family protein</fullName>
    </submittedName>
</protein>
<accession>A0A4V2FR75</accession>
<dbReference type="EMBL" id="SHKL01000001">
    <property type="protein sequence ID" value="RZT87540.1"/>
    <property type="molecule type" value="Genomic_DNA"/>
</dbReference>
<sequence>MTDTAGRLAFPTGGTNSAAITTSPFDALGSNLRFGQLSDETPFVVAEDFGRAMDYSSGRAATRLLDDDEKGVQILHTPGGPQPMTVIYEDGIWELIFRSSKPEAKLLKKRVKAILAEIRRTGRYVPAQRQPEVPSTFAEALRLAADKAEEAERLAVENAALKPAAHSWTELASAEGDYSVADAAKILDRDPVIRGAGGLGRKRLFDLLAELKWIHKGGDRRWHAYQRHVDLDRVAERARYFTDPDGVRQTATPQIRVTAKGIADLHRRLGGSEPVDYAAEDAPASQLELTGGTL</sequence>